<accession>E3IWR2</accession>
<dbReference type="EMBL" id="CP002299">
    <property type="protein sequence ID" value="ADP81392.1"/>
    <property type="molecule type" value="Genomic_DNA"/>
</dbReference>
<dbReference type="InterPro" id="IPR050237">
    <property type="entry name" value="ATP-dep_AMP-bd_enzyme"/>
</dbReference>
<dbReference type="RefSeq" id="WP_013424510.1">
    <property type="nucleotide sequence ID" value="NC_014666.1"/>
</dbReference>
<feature type="domain" description="AMP-binding enzyme C-terminal" evidence="2">
    <location>
        <begin position="411"/>
        <end position="485"/>
    </location>
</feature>
<dbReference type="InterPro" id="IPR025110">
    <property type="entry name" value="AMP-bd_C"/>
</dbReference>
<dbReference type="GO" id="GO:0016878">
    <property type="term" value="F:acid-thiol ligase activity"/>
    <property type="evidence" value="ECO:0007669"/>
    <property type="project" value="UniProtKB-ARBA"/>
</dbReference>
<keyword evidence="3" id="KW-0436">Ligase</keyword>
<dbReference type="Pfam" id="PF00501">
    <property type="entry name" value="AMP-binding"/>
    <property type="match status" value="1"/>
</dbReference>
<proteinExistence type="predicted"/>
<gene>
    <name evidence="3" type="ordered locus">FraEuI1c_3383</name>
</gene>
<dbReference type="PROSITE" id="PS00455">
    <property type="entry name" value="AMP_BINDING"/>
    <property type="match status" value="1"/>
</dbReference>
<protein>
    <submittedName>
        <fullName evidence="3">AMP-dependent synthetase and ligase</fullName>
    </submittedName>
</protein>
<dbReference type="eggNOG" id="COG0318">
    <property type="taxonomic scope" value="Bacteria"/>
</dbReference>
<dbReference type="KEGG" id="fri:FraEuI1c_3383"/>
<dbReference type="OrthoDB" id="9803968at2"/>
<dbReference type="PANTHER" id="PTHR43767:SF1">
    <property type="entry name" value="NONRIBOSOMAL PEPTIDE SYNTHASE PES1 (EUROFUNG)-RELATED"/>
    <property type="match status" value="1"/>
</dbReference>
<dbReference type="STRING" id="298654.FraEuI1c_3383"/>
<dbReference type="AlphaFoldDB" id="E3IWR2"/>
<dbReference type="PANTHER" id="PTHR43767">
    <property type="entry name" value="LONG-CHAIN-FATTY-ACID--COA LIGASE"/>
    <property type="match status" value="1"/>
</dbReference>
<dbReference type="HOGENOM" id="CLU_000022_59_0_11"/>
<dbReference type="InterPro" id="IPR020845">
    <property type="entry name" value="AMP-binding_CS"/>
</dbReference>
<dbReference type="Gene3D" id="3.40.50.12780">
    <property type="entry name" value="N-terminal domain of ligase-like"/>
    <property type="match status" value="1"/>
</dbReference>
<dbReference type="InterPro" id="IPR045851">
    <property type="entry name" value="AMP-bd_C_sf"/>
</dbReference>
<keyword evidence="4" id="KW-1185">Reference proteome</keyword>
<feature type="domain" description="AMP-dependent synthetase/ligase" evidence="1">
    <location>
        <begin position="9"/>
        <end position="361"/>
    </location>
</feature>
<dbReference type="Pfam" id="PF13193">
    <property type="entry name" value="AMP-binding_C"/>
    <property type="match status" value="1"/>
</dbReference>
<reference evidence="3 4" key="1">
    <citation type="submission" date="2010-10" db="EMBL/GenBank/DDBJ databases">
        <title>Complete sequence of Frankia sp. EuI1c.</title>
        <authorList>
            <consortium name="US DOE Joint Genome Institute"/>
            <person name="Lucas S."/>
            <person name="Copeland A."/>
            <person name="Lapidus A."/>
            <person name="Cheng J.-F."/>
            <person name="Bruce D."/>
            <person name="Goodwin L."/>
            <person name="Pitluck S."/>
            <person name="Chertkov O."/>
            <person name="Detter J.C."/>
            <person name="Han C."/>
            <person name="Tapia R."/>
            <person name="Land M."/>
            <person name="Hauser L."/>
            <person name="Jeffries C."/>
            <person name="Kyrpides N."/>
            <person name="Ivanova N."/>
            <person name="Mikhailova N."/>
            <person name="Beauchemin N."/>
            <person name="Sen A."/>
            <person name="Sur S.A."/>
            <person name="Gtari M."/>
            <person name="Wall L."/>
            <person name="Tisa L."/>
            <person name="Woyke T."/>
        </authorList>
    </citation>
    <scope>NUCLEOTIDE SEQUENCE [LARGE SCALE GENOMIC DNA]</scope>
    <source>
        <strain evidence="4">DSM 45817 / CECT 9037 / EuI1c</strain>
    </source>
</reference>
<evidence type="ECO:0000313" key="3">
    <source>
        <dbReference type="EMBL" id="ADP81392.1"/>
    </source>
</evidence>
<dbReference type="Proteomes" id="UP000002484">
    <property type="component" value="Chromosome"/>
</dbReference>
<dbReference type="Gene3D" id="3.30.300.30">
    <property type="match status" value="1"/>
</dbReference>
<evidence type="ECO:0000259" key="2">
    <source>
        <dbReference type="Pfam" id="PF13193"/>
    </source>
</evidence>
<evidence type="ECO:0000259" key="1">
    <source>
        <dbReference type="Pfam" id="PF00501"/>
    </source>
</evidence>
<evidence type="ECO:0000313" key="4">
    <source>
        <dbReference type="Proteomes" id="UP000002484"/>
    </source>
</evidence>
<dbReference type="InterPro" id="IPR042099">
    <property type="entry name" value="ANL_N_sf"/>
</dbReference>
<dbReference type="InParanoid" id="E3IWR2"/>
<organism evidence="3 4">
    <name type="scientific">Pseudofrankia inefficax (strain DSM 45817 / CECT 9037 / DDB 130130 / EuI1c)</name>
    <name type="common">Frankia inefficax</name>
    <dbReference type="NCBI Taxonomy" id="298654"/>
    <lineage>
        <taxon>Bacteria</taxon>
        <taxon>Bacillati</taxon>
        <taxon>Actinomycetota</taxon>
        <taxon>Actinomycetes</taxon>
        <taxon>Frankiales</taxon>
        <taxon>Frankiaceae</taxon>
        <taxon>Pseudofrankia</taxon>
    </lineage>
</organism>
<sequence>MATSIMSAFDWWARTAPERTALVFGEDAVSYRLLAAWSSRVAARLGEAGVRAGDRVAVAGDNCAPWAAASLGVLRAGAVLVPVNPRLVGAEVHRVLGDSAAVGVLADGSVEIALKDAGERGGQFWTIGMDEVAALRDGALQDHVRIDLDPADPVAVLFTSGSTGLSKGVICTNRSLLDIVFEASLREDGLGTGVRTLLVLPLCFTPGLVYGLVMTGVLGGTLVVENGFDPAKAVGLLERHRIQAVFGVPLIYESMARAPEFAAADLSALNSAIVGGAAVSMPLLRAWAAKGVSLRQIYGMTEAGGVATANLPEEAQTHPDSCGVGSVFTDLRVIRADGTECAPGEPGEIVVRGPGVTPGYWNDPATTATALRDGWLHSGDLGTRDESGRIRFADRLKDLIISGGINISPVEIELVIAQLPGVEEVAVIAARDEKFGETPAAIVRVSAEVDEAAIVAACVSQMAAYKVPRYVVVREAPLPRLPNGKLAKPAIRAEYADVERRYARVR</sequence>
<dbReference type="InterPro" id="IPR000873">
    <property type="entry name" value="AMP-dep_synth/lig_dom"/>
</dbReference>
<name>E3IWR2_PSEI1</name>
<dbReference type="SUPFAM" id="SSF56801">
    <property type="entry name" value="Acetyl-CoA synthetase-like"/>
    <property type="match status" value="1"/>
</dbReference>